<dbReference type="RefSeq" id="WP_345030223.1">
    <property type="nucleotide sequence ID" value="NZ_BAABGL010000004.1"/>
</dbReference>
<organism evidence="3 4">
    <name type="scientific">Brevibacterium pityocampae</name>
    <dbReference type="NCBI Taxonomy" id="506594"/>
    <lineage>
        <taxon>Bacteria</taxon>
        <taxon>Bacillati</taxon>
        <taxon>Actinomycetota</taxon>
        <taxon>Actinomycetes</taxon>
        <taxon>Micrococcales</taxon>
        <taxon>Brevibacteriaceae</taxon>
        <taxon>Brevibacterium</taxon>
    </lineage>
</organism>
<dbReference type="InterPro" id="IPR012551">
    <property type="entry name" value="DUF1707_SHOCT-like"/>
</dbReference>
<proteinExistence type="predicted"/>
<protein>
    <submittedName>
        <fullName evidence="3">DUF1707 domain-containing protein</fullName>
    </submittedName>
</protein>
<sequence length="230" mass="24771">MTTPPARSPEPPENTPADPARTMRIGHAERDEVIEVLREAAGEGRLTTEELTERIELTAAAKFYVDLDAIVADLPVPPPSDRIRPTQRPPRAAPGASDAPGHHPFDPLVLRASWDNAKRKGRWTPPPFIRLEAVGATAEVNFLEATTDLPEIDVEVSGGMGNAVVVVPEDWGVNIDRLSSSWGTVRSKVAADPQPGKPLVRVHGSMGMGAFTARHAGCFERKRLESSGNG</sequence>
<evidence type="ECO:0000313" key="4">
    <source>
        <dbReference type="Proteomes" id="UP001500642"/>
    </source>
</evidence>
<feature type="region of interest" description="Disordered" evidence="1">
    <location>
        <begin position="75"/>
        <end position="105"/>
    </location>
</feature>
<comment type="caution">
    <text evidence="3">The sequence shown here is derived from an EMBL/GenBank/DDBJ whole genome shotgun (WGS) entry which is preliminary data.</text>
</comment>
<evidence type="ECO:0000256" key="1">
    <source>
        <dbReference type="SAM" id="MobiDB-lite"/>
    </source>
</evidence>
<dbReference type="Pfam" id="PF08044">
    <property type="entry name" value="DUF1707"/>
    <property type="match status" value="1"/>
</dbReference>
<feature type="domain" description="DUF1707" evidence="2">
    <location>
        <begin position="23"/>
        <end position="75"/>
    </location>
</feature>
<name>A0ABP8J7T9_9MICO</name>
<dbReference type="PANTHER" id="PTHR40763:SF5">
    <property type="entry name" value="MEMBRANE PROTEIN"/>
    <property type="match status" value="1"/>
</dbReference>
<dbReference type="PANTHER" id="PTHR40763">
    <property type="entry name" value="MEMBRANE PROTEIN-RELATED"/>
    <property type="match status" value="1"/>
</dbReference>
<accession>A0ABP8J7T9</accession>
<feature type="compositionally biased region" description="Pro residues" evidence="1">
    <location>
        <begin position="1"/>
        <end position="14"/>
    </location>
</feature>
<feature type="region of interest" description="Disordered" evidence="1">
    <location>
        <begin position="1"/>
        <end position="26"/>
    </location>
</feature>
<evidence type="ECO:0000313" key="3">
    <source>
        <dbReference type="EMBL" id="GAA4386263.1"/>
    </source>
</evidence>
<gene>
    <name evidence="3" type="ORF">GCM10023167_09000</name>
</gene>
<keyword evidence="4" id="KW-1185">Reference proteome</keyword>
<evidence type="ECO:0000259" key="2">
    <source>
        <dbReference type="Pfam" id="PF08044"/>
    </source>
</evidence>
<dbReference type="EMBL" id="BAABGL010000004">
    <property type="protein sequence ID" value="GAA4386263.1"/>
    <property type="molecule type" value="Genomic_DNA"/>
</dbReference>
<reference evidence="4" key="1">
    <citation type="journal article" date="2019" name="Int. J. Syst. Evol. Microbiol.">
        <title>The Global Catalogue of Microorganisms (GCM) 10K type strain sequencing project: providing services to taxonomists for standard genome sequencing and annotation.</title>
        <authorList>
            <consortium name="The Broad Institute Genomics Platform"/>
            <consortium name="The Broad Institute Genome Sequencing Center for Infectious Disease"/>
            <person name="Wu L."/>
            <person name="Ma J."/>
        </authorList>
    </citation>
    <scope>NUCLEOTIDE SEQUENCE [LARGE SCALE GENOMIC DNA]</scope>
    <source>
        <strain evidence="4">JCM 17808</strain>
    </source>
</reference>
<dbReference type="Proteomes" id="UP001500642">
    <property type="component" value="Unassembled WGS sequence"/>
</dbReference>